<dbReference type="EMBL" id="VORT01000014">
    <property type="protein sequence ID" value="TXD71671.1"/>
    <property type="molecule type" value="Genomic_DNA"/>
</dbReference>
<evidence type="ECO:0000313" key="2">
    <source>
        <dbReference type="Proteomes" id="UP000321497"/>
    </source>
</evidence>
<dbReference type="AlphaFoldDB" id="A0A5C6YWA3"/>
<dbReference type="RefSeq" id="WP_146744025.1">
    <property type="nucleotide sequence ID" value="NZ_UEGI01000017.1"/>
</dbReference>
<gene>
    <name evidence="1" type="ORF">ESU54_15490</name>
</gene>
<accession>A0A5C6YWA3</accession>
<protein>
    <submittedName>
        <fullName evidence="1">Uncharacterized protein</fullName>
    </submittedName>
</protein>
<organism evidence="1 2">
    <name type="scientific">Aequorivita antarctica</name>
    <dbReference type="NCBI Taxonomy" id="153266"/>
    <lineage>
        <taxon>Bacteria</taxon>
        <taxon>Pseudomonadati</taxon>
        <taxon>Bacteroidota</taxon>
        <taxon>Flavobacteriia</taxon>
        <taxon>Flavobacteriales</taxon>
        <taxon>Flavobacteriaceae</taxon>
        <taxon>Aequorivita</taxon>
    </lineage>
</organism>
<dbReference type="Proteomes" id="UP000321497">
    <property type="component" value="Unassembled WGS sequence"/>
</dbReference>
<keyword evidence="2" id="KW-1185">Reference proteome</keyword>
<dbReference type="OrthoDB" id="796573at2"/>
<reference evidence="1 2" key="1">
    <citation type="submission" date="2019-08" db="EMBL/GenBank/DDBJ databases">
        <title>Genome of Aequorivita antarctica SW49 (type strain).</title>
        <authorList>
            <person name="Bowman J.P."/>
        </authorList>
    </citation>
    <scope>NUCLEOTIDE SEQUENCE [LARGE SCALE GENOMIC DNA]</scope>
    <source>
        <strain evidence="1 2">SW49</strain>
    </source>
</reference>
<proteinExistence type="predicted"/>
<comment type="caution">
    <text evidence="1">The sequence shown here is derived from an EMBL/GenBank/DDBJ whole genome shotgun (WGS) entry which is preliminary data.</text>
</comment>
<name>A0A5C6YWA3_9FLAO</name>
<evidence type="ECO:0000313" key="1">
    <source>
        <dbReference type="EMBL" id="TXD71671.1"/>
    </source>
</evidence>
<sequence length="173" mass="19218">MKYAIMLGSNMFIGTNGVFTVEINGKLKEFFKVREIFRERSEGSYLAVDCDIKDFENKREVKLFKSKPVVADENIQIESDKKNLIAKRSDGSLIIKIEQIESDNPTLPKSGPIPELLKTNQVDAILRITGNFYAGDFKVNIDNENMNIGGVTLGGNLSVGTGGMRITQMGFSM</sequence>